<proteinExistence type="predicted"/>
<accession>S7WA41</accession>
<dbReference type="VEuPathDB" id="MicrosporidiaDB:SLOPH_1712"/>
<organism evidence="1 2">
    <name type="scientific">Spraguea lophii (strain 42_110)</name>
    <name type="common">Microsporidian parasite</name>
    <dbReference type="NCBI Taxonomy" id="1358809"/>
    <lineage>
        <taxon>Eukaryota</taxon>
        <taxon>Fungi</taxon>
        <taxon>Fungi incertae sedis</taxon>
        <taxon>Microsporidia</taxon>
        <taxon>Spragueidae</taxon>
        <taxon>Spraguea</taxon>
    </lineage>
</organism>
<evidence type="ECO:0000313" key="1">
    <source>
        <dbReference type="EMBL" id="EPR78632.1"/>
    </source>
</evidence>
<gene>
    <name evidence="1" type="ORF">SLOPH_1712</name>
</gene>
<sequence>MKVNFDILFIKNKKTTPSMKKQILKLLTTTYKIPLSSCALNYLSSTFYSYTTLELFIEENIDFLRTKKPLKKEDIIECEKLQKNILYEYEILKYTESNLLERYNFFKNKISATIIGVLIFEENRYFLETEENKIELRLEIDQDIYLEDNIFIGCNGVYEDKLFVVNEIVLPQLDSRGKNNKLQNKNAKIIIVHEKHKDKINMVDFDIKIILNDISKSNFYSACKKEKDFIYLSSLPFKNLPYKNSMLVNLYSSEIFISLDTFKSKGIFWGENVYHSYIKTILSQYITNTNIQSPVLNHVPDIFVTTGKVSFVTNVENRIFVSIAEEENKFLEINSLEKICEIKNF</sequence>
<name>S7WA41_SPRLO</name>
<dbReference type="Proteomes" id="UP000014978">
    <property type="component" value="Unassembled WGS sequence"/>
</dbReference>
<protein>
    <submittedName>
        <fullName evidence="1">Uncharacterized protein</fullName>
    </submittedName>
</protein>
<comment type="caution">
    <text evidence="1">The sequence shown here is derived from an EMBL/GenBank/DDBJ whole genome shotgun (WGS) entry which is preliminary data.</text>
</comment>
<keyword evidence="2" id="KW-1185">Reference proteome</keyword>
<dbReference type="EMBL" id="ATCN01000647">
    <property type="protein sequence ID" value="EPR78632.1"/>
    <property type="molecule type" value="Genomic_DNA"/>
</dbReference>
<dbReference type="HOGENOM" id="CLU_804537_0_0_1"/>
<evidence type="ECO:0000313" key="2">
    <source>
        <dbReference type="Proteomes" id="UP000014978"/>
    </source>
</evidence>
<dbReference type="AlphaFoldDB" id="S7WA41"/>
<reference evidence="2" key="1">
    <citation type="journal article" date="2013" name="PLoS Genet.">
        <title>The genome of Spraguea lophii and the basis of host-microsporidian interactions.</title>
        <authorList>
            <person name="Campbell S.E."/>
            <person name="Williams T.A."/>
            <person name="Yousuf A."/>
            <person name="Soanes D.M."/>
            <person name="Paszkiewicz K.H."/>
            <person name="Williams B.A.P."/>
        </authorList>
    </citation>
    <scope>NUCLEOTIDE SEQUENCE [LARGE SCALE GENOMIC DNA]</scope>
    <source>
        <strain evidence="2">42_110</strain>
    </source>
</reference>
<dbReference type="InParanoid" id="S7WA41"/>